<dbReference type="FunFam" id="3.30.70.1230:FF:000022">
    <property type="entry name" value="Receptor-type adenylate cyclase GRESAG 4, putative"/>
    <property type="match status" value="1"/>
</dbReference>
<dbReference type="PROSITE" id="PS50125">
    <property type="entry name" value="GUANYLATE_CYCLASE_2"/>
    <property type="match status" value="1"/>
</dbReference>
<evidence type="ECO:0000256" key="12">
    <source>
        <dbReference type="ARBA" id="ARBA00022989"/>
    </source>
</evidence>
<dbReference type="EMBL" id="CP000071">
    <property type="protein sequence ID" value="AAZ13553.1"/>
    <property type="molecule type" value="Genomic_DNA"/>
</dbReference>
<keyword evidence="21" id="KW-0732">Signal</keyword>
<keyword evidence="10" id="KW-0067">ATP-binding</keyword>
<keyword evidence="16" id="KW-0325">Glycoprotein</keyword>
<keyword evidence="25" id="KW-1185">Reference proteome</keyword>
<comment type="cofactor">
    <cofactor evidence="2">
        <name>Mg(2+)</name>
        <dbReference type="ChEBI" id="CHEBI:18420"/>
    </cofactor>
</comment>
<comment type="similarity">
    <text evidence="5">Belongs to the adenylyl cyclase class-3 family.</text>
</comment>
<evidence type="ECO:0000256" key="17">
    <source>
        <dbReference type="ARBA" id="ARBA00023239"/>
    </source>
</evidence>
<dbReference type="Pfam" id="PF00211">
    <property type="entry name" value="Guanylate_cyc"/>
    <property type="match status" value="1"/>
</dbReference>
<dbReference type="AlphaFoldDB" id="Q57U51"/>
<dbReference type="InterPro" id="IPR029787">
    <property type="entry name" value="Nucleotide_cyclase"/>
</dbReference>
<reference evidence="24" key="4">
    <citation type="submission" date="2005-04" db="EMBL/GenBank/DDBJ databases">
        <title>Sequencing, closure, and annotation of Trypanosoma brucei chromosomes 2 through 8.</title>
        <authorList>
            <person name="Ghedin E."/>
            <person name="Blandin G."/>
            <person name="Bartholomeu D."/>
            <person name="Caler E."/>
            <person name="Haas B."/>
            <person name="Hannick L."/>
            <person name="Shallom J."/>
            <person name="Hou L."/>
            <person name="Djikeng A."/>
            <person name="Feldblyum T."/>
            <person name="Hostetler J."/>
            <person name="Johnson J."/>
            <person name="Jones K."/>
            <person name="Koo H.L."/>
            <person name="Larkin C."/>
            <person name="Pai G."/>
            <person name="Peterson J."/>
            <person name="Khalak H.G."/>
            <person name="Salzberg S."/>
            <person name="Simpson A.J."/>
            <person name="Tallon L."/>
            <person name="Van Aken S."/>
            <person name="Wanless D."/>
            <person name="White O."/>
            <person name="Wortman J."/>
            <person name="Fraser C.M."/>
            <person name="El-Sayed N.M.A."/>
        </authorList>
    </citation>
    <scope>NUCLEOTIDE SEQUENCE</scope>
    <source>
        <strain evidence="24">927/4 GUTat10.1</strain>
    </source>
</reference>
<dbReference type="PANTHER" id="PTHR43081">
    <property type="entry name" value="ADENYLATE CYCLASE, TERMINAL-DIFFERENTIATION SPECIFIC-RELATED"/>
    <property type="match status" value="1"/>
</dbReference>
<dbReference type="Pfam" id="PF25493">
    <property type="entry name" value="Peripla_BP_A-cyclase"/>
    <property type="match status" value="1"/>
</dbReference>
<dbReference type="PROSITE" id="PS51257">
    <property type="entry name" value="PROKAR_LIPOPROTEIN"/>
    <property type="match status" value="1"/>
</dbReference>
<keyword evidence="14 20" id="KW-0472">Membrane</keyword>
<evidence type="ECO:0000256" key="2">
    <source>
        <dbReference type="ARBA" id="ARBA00001946"/>
    </source>
</evidence>
<evidence type="ECO:0000256" key="15">
    <source>
        <dbReference type="ARBA" id="ARBA00023170"/>
    </source>
</evidence>
<dbReference type="GO" id="GO:0006171">
    <property type="term" value="P:cAMP biosynthetic process"/>
    <property type="evidence" value="ECO:0000318"/>
    <property type="project" value="GO_Central"/>
</dbReference>
<dbReference type="EC" id="4.6.1.1" evidence="6"/>
<dbReference type="InterPro" id="IPR057399">
    <property type="entry name" value="GRESAG4.1/3_peripasmic_1"/>
</dbReference>
<evidence type="ECO:0000256" key="16">
    <source>
        <dbReference type="ARBA" id="ARBA00023180"/>
    </source>
</evidence>
<keyword evidence="15 23" id="KW-0675">Receptor</keyword>
<dbReference type="SUPFAM" id="SSF53822">
    <property type="entry name" value="Periplasmic binding protein-like I"/>
    <property type="match status" value="2"/>
</dbReference>
<dbReference type="SMART" id="SM00044">
    <property type="entry name" value="CYCc"/>
    <property type="match status" value="1"/>
</dbReference>
<dbReference type="InterPro" id="IPR028082">
    <property type="entry name" value="Peripla_BP_I"/>
</dbReference>
<evidence type="ECO:0000256" key="19">
    <source>
        <dbReference type="ARBA" id="ARBA00032637"/>
    </source>
</evidence>
<dbReference type="InParanoid" id="Q57U51"/>
<evidence type="ECO:0000259" key="22">
    <source>
        <dbReference type="PROSITE" id="PS50125"/>
    </source>
</evidence>
<evidence type="ECO:0000256" key="8">
    <source>
        <dbReference type="ARBA" id="ARBA00022723"/>
    </source>
</evidence>
<dbReference type="GO" id="GO:0016020">
    <property type="term" value="C:membrane"/>
    <property type="evidence" value="ECO:0007669"/>
    <property type="project" value="UniProtKB-SubCell"/>
</dbReference>
<gene>
    <name evidence="24" type="primary">Tb08.6H23.210</name>
    <name evidence="23" type="ORF">Tb927.8.7940</name>
</gene>
<dbReference type="Gene3D" id="3.30.70.1230">
    <property type="entry name" value="Nucleotide cyclase"/>
    <property type="match status" value="1"/>
</dbReference>
<evidence type="ECO:0000256" key="3">
    <source>
        <dbReference type="ARBA" id="ARBA00002708"/>
    </source>
</evidence>
<dbReference type="InterPro" id="IPR050697">
    <property type="entry name" value="Adenylyl/Guanylyl_Cyclase_3/4"/>
</dbReference>
<keyword evidence="12 20" id="KW-1133">Transmembrane helix</keyword>
<keyword evidence="13" id="KW-0115">cAMP biosynthesis</keyword>
<reference evidence="24 25" key="2">
    <citation type="journal article" date="2005" name="Science">
        <title>The genome of the African trypanosome Trypanosoma brucei.</title>
        <authorList>
            <person name="Berriman M."/>
            <person name="Ghedin E."/>
            <person name="Hertz-Fowler C."/>
            <person name="Blandin G."/>
            <person name="Renauld H."/>
            <person name="Bartholomeu D.C."/>
            <person name="Lennard N.J."/>
            <person name="Caler E."/>
            <person name="Hamlin N.E."/>
            <person name="Haas B."/>
            <person name="Bohme U."/>
            <person name="Hannick L."/>
            <person name="Aslett M.A."/>
            <person name="Shallom J."/>
            <person name="Marcello L."/>
            <person name="Hou L."/>
            <person name="Wickstead B."/>
            <person name="Alsmark U.C."/>
            <person name="Arrowsmith C."/>
            <person name="Atkin R.J."/>
            <person name="Barron A.J."/>
            <person name="Bringaud F."/>
            <person name="Brooks K."/>
            <person name="Carrington M."/>
            <person name="Cherevach I."/>
            <person name="Chillingworth T.J."/>
            <person name="Churcher C."/>
            <person name="Clark L.N."/>
            <person name="Corton C.H."/>
            <person name="Cronin A."/>
            <person name="Davies R.M."/>
            <person name="Doggett J."/>
            <person name="Djikeng A."/>
            <person name="Feldblyum T."/>
            <person name="Field M.C."/>
            <person name="Fraser A."/>
            <person name="Goodhead I."/>
            <person name="Hance Z."/>
            <person name="Harper D."/>
            <person name="Harris B.R."/>
            <person name="Hauser H."/>
            <person name="Hostetler J."/>
            <person name="Ivens A."/>
            <person name="Jagels K."/>
            <person name="Johnson D."/>
            <person name="Johnson J."/>
            <person name="Jones K."/>
            <person name="Kerhornou A.X."/>
            <person name="Koo H."/>
            <person name="Larke N."/>
            <person name="Landfear S."/>
            <person name="Larkin C."/>
            <person name="Leech V."/>
            <person name="Line A."/>
            <person name="Lord A."/>
            <person name="Macleod A."/>
            <person name="Mooney P.J."/>
            <person name="Moule S."/>
            <person name="Martin D.M."/>
            <person name="Morgan G.W."/>
            <person name="Mungall K."/>
            <person name="Norbertczak H."/>
            <person name="Ormond D."/>
            <person name="Pai G."/>
            <person name="Peacock C.S."/>
            <person name="Peterson J."/>
            <person name="Quail M.A."/>
            <person name="Rabbinowitsch E."/>
            <person name="Rajandream M.A."/>
            <person name="Reitter C."/>
            <person name="Salzberg S.L."/>
            <person name="Sanders M."/>
            <person name="Schobel S."/>
            <person name="Sharp S."/>
            <person name="Simmonds M."/>
            <person name="Simpson A.J."/>
            <person name="Tallon L."/>
            <person name="Turner C.M."/>
            <person name="Tait A."/>
            <person name="Tivey A.R."/>
            <person name="Van Aken S."/>
            <person name="Walker D."/>
            <person name="Wanless D."/>
            <person name="Wang S."/>
            <person name="White B."/>
            <person name="White O."/>
            <person name="Whitehead S."/>
            <person name="Woodward J."/>
            <person name="Wortman J."/>
            <person name="Adams M.D."/>
            <person name="Embley T.M."/>
            <person name="Gull K."/>
            <person name="Ullu E."/>
            <person name="Barry J.D."/>
            <person name="Fairlamb A.H."/>
            <person name="Opperdoes F."/>
            <person name="Barrell B.G."/>
            <person name="Donelson J.E."/>
            <person name="Hall N."/>
            <person name="Fraser C.M."/>
            <person name="Melville S.E."/>
            <person name="El-Sayed N.M."/>
        </authorList>
    </citation>
    <scope>NUCLEOTIDE SEQUENCE [LARGE SCALE GENOMIC DNA]</scope>
    <source>
        <strain evidence="24 25">927/4 GUTat10.1</strain>
    </source>
</reference>
<feature type="domain" description="Guanylate cyclase" evidence="22">
    <location>
        <begin position="883"/>
        <end position="1037"/>
    </location>
</feature>
<proteinExistence type="inferred from homology"/>
<name>Q57U51_TRYB2</name>
<dbReference type="PANTHER" id="PTHR43081:SF1">
    <property type="entry name" value="ADENYLATE CYCLASE, TERMINAL-DIFFERENTIATION SPECIFIC"/>
    <property type="match status" value="1"/>
</dbReference>
<sequence>MASFMRLVTPLGAAVACSHLLMVVLPLLLLIPGLCADKDCNSSGKVSVKVHSLLYSSKISSKIYEPVIAGFNASLHAHNDDLPANVCTKVELVHVVSGGNHMNTIETMIGEGEENSNELPIVLGPFGDETTLHLTSKLEKLKVVAFSPFTGSSDVRVWKKNLYFLTASPVAEVLALIRYAVSQLRLQRLGFMYLKGVFYGDKEYELTLKVMSIMGRKLCGVFELDSSTDRRASDDDFEAAWKRFAPTMPQGVIVFGSPIEDTKRFLNRLLGSNELRGAYILIPSMLQYVIKNSWLDDLQLFNLNFSKVIVAGLTPLANDNEYIAVQKFQTDMGKYLGNNGKLNGHNYEKGHFYQHSTDGELMLHGWIVGEVLWRTLGSRELLCNRTTYMNSLYNQRRYVIDDLVIGDFGGECEGKAGQRGAACKCNQGGNVVYMKRMGTDRNLHPVKEGVVTLASSRCYTNLLQLYAPLNGIMFRLEDNPLAQRITEEYRDGASLVVGKGQLGQGDRFFLHELNSTSSATKHNMLEEVKERVVTAVFGVVDDALLSMTDMTFIDPIPLSPRLKHPGRNALHLSPTIEQQIFVIVKNFVVKNSSRRVRAIVRGGDARGIKSVLRRTLWVFGKFLRAVDTINDGESVRGMLHRSRDCFVFGLTEADITAIAEHLDNHRKVRVFVSFFDVALLYSEFVKVFKKHPQAAERLLFATSLPHWADNNTTSETVQEFHRDVGIQSKWTPLALLGYATARAMESVVSRMGRVNSEELINAIFSQSVIVADDMWYGPFEDSCASGSSVKDCAVNYGATHISVWSMARVLNPSVPPVSQPESPSIHYYSNGLNMTEEEFIGTIVGTILCLIALVLIVTVIRRLMRLNARDNENAPKELTDPVTLIFTDIESSTAQWAAHPELMPDAVATHHRLIRTLISKYGCYEVKTVGDSFMIACKSPFAATQLACDLQRCFLEHDWKTDVFDTSYREFERQRAEDDGDYVPPTGHLDPDVYSRLWNGLRVRVGIHTGLCDIRHDEVTKGYDYYGRTSNMAARTESIANGGQVLFTRSTYLSLSTSEREQLNVTALGDVPLRGVPEPVEMYQLNAVPGRTFAALRLDCQIIDEDDTSGACSEASSVGIGLGDAAQQVAACIEALLGAFPTAQRKKLLMPFCNRWGVSAPRNVSDTWDDTTCHAVTRLLAAKVGRVVDFGTRTGIGSLGASIRRGSFISPMASRIDIRGSSFAPSDIDVGVRTVHFIGLPDDDAGRCSH</sequence>
<dbReference type="Pfam" id="PF25495">
    <property type="entry name" value="Peripla_BP_A-cyclase_1"/>
    <property type="match status" value="1"/>
</dbReference>
<evidence type="ECO:0000256" key="20">
    <source>
        <dbReference type="SAM" id="Phobius"/>
    </source>
</evidence>
<dbReference type="GO" id="GO:0005524">
    <property type="term" value="F:ATP binding"/>
    <property type="evidence" value="ECO:0007669"/>
    <property type="project" value="UniProtKB-KW"/>
</dbReference>
<dbReference type="KEGG" id="tbr:Tb927.8.7940"/>
<dbReference type="eggNOG" id="KOG0618">
    <property type="taxonomic scope" value="Eukaryota"/>
</dbReference>
<comment type="function">
    <text evidence="3">Could act as a receptor for an unknown ligand.</text>
</comment>
<evidence type="ECO:0000256" key="9">
    <source>
        <dbReference type="ARBA" id="ARBA00022741"/>
    </source>
</evidence>
<comment type="catalytic activity">
    <reaction evidence="1">
        <text>ATP = 3',5'-cyclic AMP + diphosphate</text>
        <dbReference type="Rhea" id="RHEA:15389"/>
        <dbReference type="ChEBI" id="CHEBI:30616"/>
        <dbReference type="ChEBI" id="CHEBI:33019"/>
        <dbReference type="ChEBI" id="CHEBI:58165"/>
        <dbReference type="EC" id="4.6.1.1"/>
    </reaction>
</comment>
<dbReference type="CDD" id="cd07556">
    <property type="entry name" value="Nucleotidyl_cyc_III"/>
    <property type="match status" value="1"/>
</dbReference>
<accession>Q57U51</accession>
<dbReference type="GeneID" id="3659803"/>
<protein>
    <recommendedName>
        <fullName evidence="6">adenylate cyclase</fullName>
        <ecNumber evidence="6">4.6.1.1</ecNumber>
    </recommendedName>
    <alternativeName>
        <fullName evidence="18">ATP pyrophosphate-lyase</fullName>
    </alternativeName>
    <alternativeName>
        <fullName evidence="19">Adenylyl cyclase</fullName>
    </alternativeName>
</protein>
<dbReference type="FunFam" id="3.40.50.2300:FF:000162">
    <property type="entry name" value="Receptor-type adenylate cyclase GRESAG 4, putative"/>
    <property type="match status" value="1"/>
</dbReference>
<dbReference type="VEuPathDB" id="TriTrypDB:Tb927.8.7940"/>
<dbReference type="RefSeq" id="XP_847619.1">
    <property type="nucleotide sequence ID" value="XM_842526.1"/>
</dbReference>
<dbReference type="InterPro" id="IPR057398">
    <property type="entry name" value="GRESAG4.1/3_peripasmic_2"/>
</dbReference>
<evidence type="ECO:0000256" key="6">
    <source>
        <dbReference type="ARBA" id="ARBA00012201"/>
    </source>
</evidence>
<reference evidence="24" key="1">
    <citation type="journal article" date="2005" name="Science">
        <title>Comparative genomics of trypanosomatid parasitic protozoa.</title>
        <authorList>
            <person name="El-Sayed N.M."/>
            <person name="Myler P.J."/>
            <person name="Blandin G."/>
            <person name="Berriman M."/>
            <person name="Crabtree J."/>
            <person name="Aggarwal G."/>
            <person name="Caler E."/>
            <person name="Renauld H."/>
            <person name="Worthey E.A."/>
            <person name="Hertz-Fowler C."/>
            <person name="Ghedin E."/>
            <person name="Peacock C."/>
            <person name="Bartholomeu D.C."/>
            <person name="Haas B.J."/>
            <person name="Tran A.N."/>
            <person name="Wortman J.R."/>
            <person name="Alsmark U.C."/>
            <person name="Angiuoli S."/>
            <person name="Anupama A."/>
            <person name="Badger J."/>
            <person name="Bringaud F."/>
            <person name="Cadag E."/>
            <person name="Carlton J.M."/>
            <person name="Cerqueira G.C."/>
            <person name="Creasy T."/>
            <person name="Delcher A.L."/>
            <person name="Djikeng A."/>
            <person name="Embley T.M."/>
            <person name="Hauser C."/>
            <person name="Ivens A.C."/>
            <person name="Kummerfeld S.K."/>
            <person name="Pereira-Leal J.B."/>
            <person name="Nilsson D."/>
            <person name="Peterson J."/>
            <person name="Salzberg S.L."/>
            <person name="Shallom J."/>
            <person name="Silva J.C."/>
            <person name="Sundaram J."/>
            <person name="Westenberger S."/>
            <person name="White O."/>
            <person name="Melville S.E."/>
            <person name="Donelson J.E."/>
            <person name="Andersson B."/>
            <person name="Stuart K.D."/>
            <person name="Hall N."/>
        </authorList>
    </citation>
    <scope>NUCLEOTIDE SEQUENCE</scope>
    <source>
        <strain evidence="24">927/4 GUTat10.1</strain>
    </source>
</reference>
<reference evidence="23" key="3">
    <citation type="submission" date="2005-04" db="EMBL/GenBank/DDBJ databases">
        <title>.</title>
        <authorList>
            <person name="Ghedin E."/>
            <person name="Blandin G."/>
            <person name="Bartholomeu D."/>
            <person name="Caler E."/>
            <person name="Haas B."/>
            <person name="Hannick L."/>
            <person name="Shallom J."/>
            <person name="Hou L."/>
            <person name="Djikeng A."/>
            <person name="Feldblyum T."/>
            <person name="Hostetler J."/>
            <person name="Johnson J."/>
            <person name="Jones K."/>
            <person name="Koo H.L."/>
            <person name="Larkin C."/>
            <person name="Pai G."/>
            <person name="Peterson J."/>
            <person name="Khalak H.G."/>
            <person name="Salzberg S."/>
            <person name="Simpson A.J."/>
            <person name="Tallon L."/>
            <person name="Van Aken S."/>
            <person name="Wanless D."/>
            <person name="White O."/>
            <person name="Wortman J."/>
            <person name="Fraser C.M."/>
            <person name="El-Sayed N.M.A."/>
        </authorList>
    </citation>
    <scope>NUCLEOTIDE SEQUENCE</scope>
    <source>
        <strain evidence="23">GUTat10.1</strain>
    </source>
</reference>
<feature type="chain" id="PRO_5010139520" description="adenylate cyclase" evidence="21">
    <location>
        <begin position="37"/>
        <end position="1250"/>
    </location>
</feature>
<dbReference type="PaxDb" id="5691-AAZ13553"/>
<accession>D6XMH3</accession>
<evidence type="ECO:0000313" key="23">
    <source>
        <dbReference type="EMBL" id="AAX70867.1"/>
    </source>
</evidence>
<dbReference type="GO" id="GO:0046872">
    <property type="term" value="F:metal ion binding"/>
    <property type="evidence" value="ECO:0007669"/>
    <property type="project" value="UniProtKB-KW"/>
</dbReference>
<dbReference type="InterPro" id="IPR001054">
    <property type="entry name" value="A/G_cyclase"/>
</dbReference>
<evidence type="ECO:0000313" key="24">
    <source>
        <dbReference type="EMBL" id="AAZ13553.1"/>
    </source>
</evidence>
<dbReference type="Gene3D" id="3.40.50.2300">
    <property type="match status" value="2"/>
</dbReference>
<keyword evidence="9" id="KW-0547">Nucleotide-binding</keyword>
<evidence type="ECO:0000256" key="18">
    <source>
        <dbReference type="ARBA" id="ARBA00032597"/>
    </source>
</evidence>
<dbReference type="Proteomes" id="UP000008524">
    <property type="component" value="Chromosome 8"/>
</dbReference>
<dbReference type="EMBL" id="AC159456">
    <property type="protein sequence ID" value="AAX70867.1"/>
    <property type="molecule type" value="Genomic_DNA"/>
</dbReference>
<evidence type="ECO:0000256" key="11">
    <source>
        <dbReference type="ARBA" id="ARBA00022842"/>
    </source>
</evidence>
<dbReference type="OrthoDB" id="252535at2759"/>
<feature type="transmembrane region" description="Helical" evidence="20">
    <location>
        <begin position="839"/>
        <end position="860"/>
    </location>
</feature>
<evidence type="ECO:0000313" key="25">
    <source>
        <dbReference type="Proteomes" id="UP000008524"/>
    </source>
</evidence>
<organism evidence="23 25">
    <name type="scientific">Trypanosoma brucei brucei (strain 927/4 GUTat10.1)</name>
    <dbReference type="NCBI Taxonomy" id="185431"/>
    <lineage>
        <taxon>Eukaryota</taxon>
        <taxon>Discoba</taxon>
        <taxon>Euglenozoa</taxon>
        <taxon>Kinetoplastea</taxon>
        <taxon>Metakinetoplastina</taxon>
        <taxon>Trypanosomatida</taxon>
        <taxon>Trypanosomatidae</taxon>
        <taxon>Trypanosoma</taxon>
    </lineage>
</organism>
<evidence type="ECO:0000256" key="5">
    <source>
        <dbReference type="ARBA" id="ARBA00005381"/>
    </source>
</evidence>
<evidence type="ECO:0000256" key="1">
    <source>
        <dbReference type="ARBA" id="ARBA00001593"/>
    </source>
</evidence>
<keyword evidence="11" id="KW-0460">Magnesium</keyword>
<keyword evidence="7 20" id="KW-0812">Transmembrane</keyword>
<evidence type="ECO:0000256" key="10">
    <source>
        <dbReference type="ARBA" id="ARBA00022840"/>
    </source>
</evidence>
<dbReference type="GO" id="GO:0004016">
    <property type="term" value="F:adenylate cyclase activity"/>
    <property type="evidence" value="ECO:0000255"/>
    <property type="project" value="GeneDB"/>
</dbReference>
<evidence type="ECO:0000256" key="13">
    <source>
        <dbReference type="ARBA" id="ARBA00022998"/>
    </source>
</evidence>
<comment type="subcellular location">
    <subcellularLocation>
        <location evidence="4">Membrane</location>
        <topology evidence="4">Multi-pass membrane protein</topology>
    </subcellularLocation>
</comment>
<evidence type="ECO:0000256" key="21">
    <source>
        <dbReference type="SAM" id="SignalP"/>
    </source>
</evidence>
<evidence type="ECO:0000256" key="14">
    <source>
        <dbReference type="ARBA" id="ARBA00023136"/>
    </source>
</evidence>
<dbReference type="OMA" id="NTIETMI"/>
<dbReference type="STRING" id="185431.Q57U51"/>
<evidence type="ECO:0000256" key="4">
    <source>
        <dbReference type="ARBA" id="ARBA00004141"/>
    </source>
</evidence>
<keyword evidence="17 23" id="KW-0456">Lyase</keyword>
<keyword evidence="8" id="KW-0479">Metal-binding</keyword>
<feature type="signal peptide" evidence="21">
    <location>
        <begin position="1"/>
        <end position="36"/>
    </location>
</feature>
<dbReference type="GO" id="GO:0035556">
    <property type="term" value="P:intracellular signal transduction"/>
    <property type="evidence" value="ECO:0000255"/>
    <property type="project" value="GeneDB"/>
</dbReference>
<dbReference type="SUPFAM" id="SSF55073">
    <property type="entry name" value="Nucleotide cyclase"/>
    <property type="match status" value="1"/>
</dbReference>
<evidence type="ECO:0000256" key="7">
    <source>
        <dbReference type="ARBA" id="ARBA00022692"/>
    </source>
</evidence>